<dbReference type="Gene3D" id="3.40.630.10">
    <property type="entry name" value="Zn peptidases"/>
    <property type="match status" value="1"/>
</dbReference>
<gene>
    <name evidence="1" type="ordered locus">SFHH103_06130</name>
</gene>
<dbReference type="EMBL" id="HE616899">
    <property type="protein sequence ID" value="CCF00590.1"/>
    <property type="molecule type" value="Genomic_DNA"/>
</dbReference>
<accession>G9AHQ8</accession>
<evidence type="ECO:0000313" key="2">
    <source>
        <dbReference type="Proteomes" id="UP000007735"/>
    </source>
</evidence>
<sequence>MPNASALLGTWRMLSWTRKVVASGEVTDAMGPEPTGFLVLPNLGGSLPNDIFSEILGLPTIWVPHSYPGCSQHAPNEHLPAAHIREGLAVMAGIYWDVGEAGTPQEPVVRIGHRVPHGDL</sequence>
<dbReference type="KEGG" id="sfh:SFHH103_06130"/>
<evidence type="ECO:0000313" key="1">
    <source>
        <dbReference type="EMBL" id="CCF00590.1"/>
    </source>
</evidence>
<dbReference type="HOGENOM" id="CLU_2047812_0_0_5"/>
<proteinExistence type="predicted"/>
<organism evidence="1 2">
    <name type="scientific">Sinorhizobium fredii (strain HH103)</name>
    <dbReference type="NCBI Taxonomy" id="1117943"/>
    <lineage>
        <taxon>Bacteria</taxon>
        <taxon>Pseudomonadati</taxon>
        <taxon>Pseudomonadota</taxon>
        <taxon>Alphaproteobacteria</taxon>
        <taxon>Hyphomicrobiales</taxon>
        <taxon>Rhizobiaceae</taxon>
        <taxon>Sinorhizobium/Ensifer group</taxon>
        <taxon>Sinorhizobium</taxon>
    </lineage>
</organism>
<dbReference type="Proteomes" id="UP000007735">
    <property type="component" value="Plasmid pSfHH103e"/>
</dbReference>
<dbReference type="AlphaFoldDB" id="G9AHQ8"/>
<reference evidence="1 2" key="1">
    <citation type="journal article" date="2012" name="J. Bacteriol.">
        <title>Genome sequence of the soybean symbiont Sinorhizobium fredii HH103.</title>
        <authorList>
            <person name="Weidner S."/>
            <person name="Becker A."/>
            <person name="Bonilla I."/>
            <person name="Jaenicke S."/>
            <person name="Lloret J."/>
            <person name="Margaret I."/>
            <person name="Puhler A."/>
            <person name="Ruiz-Sainz J.E."/>
            <person name="Schneiker-Bekel S."/>
            <person name="Szczepanowski R."/>
            <person name="Vinardell J.M."/>
            <person name="Zehner S."/>
            <person name="Gottfert M."/>
        </authorList>
    </citation>
    <scope>NUCLEOTIDE SEQUENCE [LARGE SCALE GENOMIC DNA]</scope>
    <source>
        <strain evidence="1 2">HH103</strain>
        <plasmid evidence="2">pSfHH103e</plasmid>
    </source>
</reference>
<keyword evidence="1" id="KW-0614">Plasmid</keyword>
<name>G9AHQ8_SINF1</name>
<geneLocation type="plasmid" evidence="1 2">
    <name>pSfHH103e</name>
</geneLocation>
<dbReference type="SUPFAM" id="SSF53187">
    <property type="entry name" value="Zn-dependent exopeptidases"/>
    <property type="match status" value="1"/>
</dbReference>
<protein>
    <submittedName>
        <fullName evidence="1">Uncharacterized protein</fullName>
    </submittedName>
</protein>